<organism evidence="2 3">
    <name type="scientific">Fusarium ambrosium</name>
    <dbReference type="NCBI Taxonomy" id="131363"/>
    <lineage>
        <taxon>Eukaryota</taxon>
        <taxon>Fungi</taxon>
        <taxon>Dikarya</taxon>
        <taxon>Ascomycota</taxon>
        <taxon>Pezizomycotina</taxon>
        <taxon>Sordariomycetes</taxon>
        <taxon>Hypocreomycetidae</taxon>
        <taxon>Hypocreales</taxon>
        <taxon>Nectriaceae</taxon>
        <taxon>Fusarium</taxon>
        <taxon>Fusarium solani species complex</taxon>
    </lineage>
</organism>
<evidence type="ECO:0000313" key="3">
    <source>
        <dbReference type="Proteomes" id="UP000288429"/>
    </source>
</evidence>
<evidence type="ECO:0000256" key="1">
    <source>
        <dbReference type="SAM" id="Phobius"/>
    </source>
</evidence>
<feature type="transmembrane region" description="Helical" evidence="1">
    <location>
        <begin position="135"/>
        <end position="159"/>
    </location>
</feature>
<accession>A0A428S996</accession>
<feature type="transmembrane region" description="Helical" evidence="1">
    <location>
        <begin position="58"/>
        <end position="80"/>
    </location>
</feature>
<sequence>MDASLELSVFAAATITPLVVQTLSLIVLYGRNFKSVLESKAVHPDGAQRMKAAVRRQMWFGAISTPMTATFLVVSFYYPVEELQKVLWGLVILSSSLFQIFSLPEEALSAAKAPYASSSYREFWDQNKPVLQISIVPLASFVITTFVAVTLRITLPAYWPAAWAMWMALGC</sequence>
<evidence type="ECO:0000313" key="2">
    <source>
        <dbReference type="EMBL" id="RSL86395.1"/>
    </source>
</evidence>
<gene>
    <name evidence="2" type="ORF">CDV31_016403</name>
</gene>
<dbReference type="Proteomes" id="UP000288429">
    <property type="component" value="Unassembled WGS sequence"/>
</dbReference>
<dbReference type="EMBL" id="NIZV01000531">
    <property type="protein sequence ID" value="RSL86395.1"/>
    <property type="molecule type" value="Genomic_DNA"/>
</dbReference>
<keyword evidence="1" id="KW-1133">Transmembrane helix</keyword>
<name>A0A428S996_9HYPO</name>
<protein>
    <submittedName>
        <fullName evidence="2">Uncharacterized protein</fullName>
    </submittedName>
</protein>
<keyword evidence="1" id="KW-0472">Membrane</keyword>
<feature type="transmembrane region" description="Helical" evidence="1">
    <location>
        <begin position="6"/>
        <end position="30"/>
    </location>
</feature>
<keyword evidence="1" id="KW-0812">Transmembrane</keyword>
<dbReference type="AlphaFoldDB" id="A0A428S996"/>
<proteinExistence type="predicted"/>
<feature type="non-terminal residue" evidence="2">
    <location>
        <position position="171"/>
    </location>
</feature>
<keyword evidence="3" id="KW-1185">Reference proteome</keyword>
<comment type="caution">
    <text evidence="2">The sequence shown here is derived from an EMBL/GenBank/DDBJ whole genome shotgun (WGS) entry which is preliminary data.</text>
</comment>
<reference evidence="2 3" key="1">
    <citation type="submission" date="2017-06" db="EMBL/GenBank/DDBJ databases">
        <title>Cmopartive genomic analysis of Ambrosia Fusariam Clade fungi.</title>
        <authorList>
            <person name="Stajich J.E."/>
            <person name="Carrillo J."/>
            <person name="Kijimoto T."/>
            <person name="Eskalen A."/>
            <person name="O'Donnell K."/>
            <person name="Kasson M."/>
        </authorList>
    </citation>
    <scope>NUCLEOTIDE SEQUENCE [LARGE SCALE GENOMIC DNA]</scope>
    <source>
        <strain evidence="2 3">NRRL 20438</strain>
    </source>
</reference>